<gene>
    <name evidence="10" type="ORF">CLV93_103129</name>
    <name evidence="9" type="ORF">JCM18694_35040</name>
</gene>
<organism evidence="10 11">
    <name type="scientific">Prolixibacter denitrificans</name>
    <dbReference type="NCBI Taxonomy" id="1541063"/>
    <lineage>
        <taxon>Bacteria</taxon>
        <taxon>Pseudomonadati</taxon>
        <taxon>Bacteroidota</taxon>
        <taxon>Bacteroidia</taxon>
        <taxon>Marinilabiliales</taxon>
        <taxon>Prolixibacteraceae</taxon>
        <taxon>Prolixibacter</taxon>
    </lineage>
</organism>
<dbReference type="InterPro" id="IPR012944">
    <property type="entry name" value="SusD_RagB_dom"/>
</dbReference>
<keyword evidence="5" id="KW-0998">Cell outer membrane</keyword>
<protein>
    <submittedName>
        <fullName evidence="10">Putative outer membrane starch-binding protein</fullName>
    </submittedName>
</protein>
<evidence type="ECO:0000313" key="11">
    <source>
        <dbReference type="Proteomes" id="UP000240621"/>
    </source>
</evidence>
<dbReference type="EMBL" id="PYGC01000003">
    <property type="protein sequence ID" value="PSK83714.1"/>
    <property type="molecule type" value="Genomic_DNA"/>
</dbReference>
<dbReference type="InterPro" id="IPR011990">
    <property type="entry name" value="TPR-like_helical_dom_sf"/>
</dbReference>
<dbReference type="RefSeq" id="WP_106541555.1">
    <property type="nucleotide sequence ID" value="NZ_BLAU01000001.1"/>
</dbReference>
<proteinExistence type="inferred from homology"/>
<evidence type="ECO:0000313" key="12">
    <source>
        <dbReference type="Proteomes" id="UP000396862"/>
    </source>
</evidence>
<dbReference type="EMBL" id="BLAU01000001">
    <property type="protein sequence ID" value="GET23258.1"/>
    <property type="molecule type" value="Genomic_DNA"/>
</dbReference>
<evidence type="ECO:0000256" key="1">
    <source>
        <dbReference type="ARBA" id="ARBA00004442"/>
    </source>
</evidence>
<reference evidence="9 12" key="2">
    <citation type="submission" date="2019-10" db="EMBL/GenBank/DDBJ databases">
        <title>Prolixibacter strains distinguished by the presence of nitrate reductase genes were adept at nitrate-dependent anaerobic corrosion of metallic iron and carbon steel.</title>
        <authorList>
            <person name="Iino T."/>
            <person name="Shono N."/>
            <person name="Ito K."/>
            <person name="Nakamura R."/>
            <person name="Sueoka K."/>
            <person name="Harayama S."/>
            <person name="Ohkuma M."/>
        </authorList>
    </citation>
    <scope>NUCLEOTIDE SEQUENCE [LARGE SCALE GENOMIC DNA]</scope>
    <source>
        <strain evidence="9 12">MIC1-1</strain>
    </source>
</reference>
<dbReference type="InterPro" id="IPR033985">
    <property type="entry name" value="SusD-like_N"/>
</dbReference>
<dbReference type="GO" id="GO:0009279">
    <property type="term" value="C:cell outer membrane"/>
    <property type="evidence" value="ECO:0007669"/>
    <property type="project" value="UniProtKB-SubCell"/>
</dbReference>
<evidence type="ECO:0000256" key="5">
    <source>
        <dbReference type="ARBA" id="ARBA00023237"/>
    </source>
</evidence>
<evidence type="ECO:0000256" key="6">
    <source>
        <dbReference type="SAM" id="SignalP"/>
    </source>
</evidence>
<dbReference type="AlphaFoldDB" id="A0A2P8CFG7"/>
<accession>A0A2P8CFG7</accession>
<dbReference type="OrthoDB" id="617686at2"/>
<comment type="caution">
    <text evidence="10">The sequence shown here is derived from an EMBL/GenBank/DDBJ whole genome shotgun (WGS) entry which is preliminary data.</text>
</comment>
<feature type="domain" description="RagB/SusD" evidence="7">
    <location>
        <begin position="268"/>
        <end position="481"/>
    </location>
</feature>
<dbReference type="Gene3D" id="1.25.40.390">
    <property type="match status" value="1"/>
</dbReference>
<comment type="subcellular location">
    <subcellularLocation>
        <location evidence="1">Cell outer membrane</location>
    </subcellularLocation>
</comment>
<dbReference type="Pfam" id="PF14322">
    <property type="entry name" value="SusD-like_3"/>
    <property type="match status" value="1"/>
</dbReference>
<evidence type="ECO:0000256" key="4">
    <source>
        <dbReference type="ARBA" id="ARBA00023136"/>
    </source>
</evidence>
<evidence type="ECO:0000259" key="8">
    <source>
        <dbReference type="Pfam" id="PF14322"/>
    </source>
</evidence>
<evidence type="ECO:0000313" key="9">
    <source>
        <dbReference type="EMBL" id="GET23258.1"/>
    </source>
</evidence>
<dbReference type="Pfam" id="PF07980">
    <property type="entry name" value="SusD_RagB"/>
    <property type="match status" value="1"/>
</dbReference>
<reference evidence="10 11" key="1">
    <citation type="submission" date="2018-03" db="EMBL/GenBank/DDBJ databases">
        <title>Genomic Encyclopedia of Archaeal and Bacterial Type Strains, Phase II (KMG-II): from individual species to whole genera.</title>
        <authorList>
            <person name="Goeker M."/>
        </authorList>
    </citation>
    <scope>NUCLEOTIDE SEQUENCE [LARGE SCALE GENOMIC DNA]</scope>
    <source>
        <strain evidence="10 11">DSM 27267</strain>
    </source>
</reference>
<evidence type="ECO:0000259" key="7">
    <source>
        <dbReference type="Pfam" id="PF07980"/>
    </source>
</evidence>
<feature type="chain" id="PRO_5015112074" evidence="6">
    <location>
        <begin position="27"/>
        <end position="512"/>
    </location>
</feature>
<sequence>MKLNKIKIRYYLPVLLSGLLMLPVSSCTDKLNAPFEDESFTSDVDYSKGQDMILPLIGAYSKFYDQSWDGAITYSLRGDDVDAAGDQAPMQEQDNYSYQASHWNINALWQHQYDAIVNIFTEIDEINKYRPAANNDALADQYIAECRVMRAWEYLTLAKTFGGCIIIDQLDNIQNTPVSNKQEVMQYIVDEMNEVIPDLPAVRPNERTDVKGGITQFTAYAIQAMAYQEMENYQGVVDATSAIINSGKFSLSNDFYHLFKTAGKLNDENILEFQFSDFGQGQGDSFNHLFAPYGTGAWTPVVAGAGAGWGFYAPSLKYVEFMLDRGETVRLETSVVFTPDGITQLQNDYGTLPSWISNTNREGDVFNNTPRLNFGSGKFIQPSTELIPGRTSPGSNKNFIVIRYSEMLLMYAEALTRGASSNISMTADQAVNMVRERANLGDLSGVTTQQVLDEKFAELATEWGIRFFDMVRTKNTAELSYGGRTFTMDKAYLPFPAAQVSTLPQLADGVQN</sequence>
<evidence type="ECO:0000256" key="3">
    <source>
        <dbReference type="ARBA" id="ARBA00022729"/>
    </source>
</evidence>
<feature type="signal peptide" evidence="6">
    <location>
        <begin position="1"/>
        <end position="26"/>
    </location>
</feature>
<keyword evidence="3 6" id="KW-0732">Signal</keyword>
<evidence type="ECO:0000313" key="10">
    <source>
        <dbReference type="EMBL" id="PSK83714.1"/>
    </source>
</evidence>
<dbReference type="SUPFAM" id="SSF48452">
    <property type="entry name" value="TPR-like"/>
    <property type="match status" value="1"/>
</dbReference>
<comment type="similarity">
    <text evidence="2">Belongs to the SusD family.</text>
</comment>
<feature type="domain" description="SusD-like N-terminal" evidence="8">
    <location>
        <begin position="91"/>
        <end position="224"/>
    </location>
</feature>
<keyword evidence="4" id="KW-0472">Membrane</keyword>
<evidence type="ECO:0000256" key="2">
    <source>
        <dbReference type="ARBA" id="ARBA00006275"/>
    </source>
</evidence>
<keyword evidence="12" id="KW-1185">Reference proteome</keyword>
<dbReference type="Proteomes" id="UP000240621">
    <property type="component" value="Unassembled WGS sequence"/>
</dbReference>
<dbReference type="Proteomes" id="UP000396862">
    <property type="component" value="Unassembled WGS sequence"/>
</dbReference>
<name>A0A2P8CFG7_9BACT</name>